<dbReference type="GO" id="GO:0051213">
    <property type="term" value="F:dioxygenase activity"/>
    <property type="evidence" value="ECO:0007669"/>
    <property type="project" value="UniProtKB-KW"/>
</dbReference>
<dbReference type="CDD" id="cd06992">
    <property type="entry name" value="cupin_GDO-like_C"/>
    <property type="match status" value="1"/>
</dbReference>
<dbReference type="InterPro" id="IPR014710">
    <property type="entry name" value="RmlC-like_jellyroll"/>
</dbReference>
<comment type="caution">
    <text evidence="4">The sequence shown here is derived from an EMBL/GenBank/DDBJ whole genome shotgun (WGS) entry which is preliminary data.</text>
</comment>
<organism evidence="4 5">
    <name type="scientific">Thermomonospora umbrina</name>
    <dbReference type="NCBI Taxonomy" id="111806"/>
    <lineage>
        <taxon>Bacteria</taxon>
        <taxon>Bacillati</taxon>
        <taxon>Actinomycetota</taxon>
        <taxon>Actinomycetes</taxon>
        <taxon>Streptosporangiales</taxon>
        <taxon>Thermomonosporaceae</taxon>
        <taxon>Thermomonospora</taxon>
    </lineage>
</organism>
<sequence length="358" mass="38207">MATTRFDDEDPNLAALYADLAAADLQPLWRQRGLLPRTPDRLTPHLWEGRTLRALAERSGGLVGIDRGGDRRVLALSHPDLGGLPFATHTLWGAVQYLAGGESAPAHRHSPAALRFVLAGSGVWTLVDGDPIAMGPGDLVLTPGHAWHEHQNRGEEPIIWFDGLDLPLVRGLNAVFFEEGPDELTAFTPGDPCRSEDLYGAAGLLPAADAPLPPASGRHSALLAYRWDNTDETLRRLLAATGAGHGLVRYTDPATGADVMPTMRAQVQRILAGHRTPATRTVGSAVCVVHRGSGSSSVGGHRLPWTAGDMFVIPSWAETSHRADTDADLFVLSDEPVMEALGLARRQTAASVAIGNRS</sequence>
<dbReference type="OrthoDB" id="285029at2"/>
<dbReference type="PANTHER" id="PTHR41517">
    <property type="entry name" value="1,2-DIOXYGENASE PROTEIN-RELATED"/>
    <property type="match status" value="1"/>
</dbReference>
<dbReference type="CDD" id="cd02216">
    <property type="entry name" value="cupin_GDO-like_N"/>
    <property type="match status" value="1"/>
</dbReference>
<dbReference type="SUPFAM" id="SSF51182">
    <property type="entry name" value="RmlC-like cupins"/>
    <property type="match status" value="1"/>
</dbReference>
<dbReference type="PANTHER" id="PTHR41517:SF1">
    <property type="entry name" value="CUPIN"/>
    <property type="match status" value="1"/>
</dbReference>
<gene>
    <name evidence="4" type="ORF">DFJ69_0461</name>
</gene>
<dbReference type="Pfam" id="PF07883">
    <property type="entry name" value="Cupin_2"/>
    <property type="match status" value="1"/>
</dbReference>
<evidence type="ECO:0000256" key="2">
    <source>
        <dbReference type="ARBA" id="ARBA00023002"/>
    </source>
</evidence>
<dbReference type="InterPro" id="IPR013096">
    <property type="entry name" value="Cupin_2"/>
</dbReference>
<feature type="domain" description="Cupin type-2" evidence="3">
    <location>
        <begin position="96"/>
        <end position="162"/>
    </location>
</feature>
<protein>
    <submittedName>
        <fullName evidence="4">Gentisate 1,2-dioxygenase</fullName>
    </submittedName>
</protein>
<dbReference type="AlphaFoldDB" id="A0A3D9STQ5"/>
<dbReference type="EMBL" id="QTTT01000001">
    <property type="protein sequence ID" value="REE95081.1"/>
    <property type="molecule type" value="Genomic_DNA"/>
</dbReference>
<accession>A0A3D9STQ5</accession>
<evidence type="ECO:0000259" key="3">
    <source>
        <dbReference type="Pfam" id="PF07883"/>
    </source>
</evidence>
<dbReference type="InterPro" id="IPR047183">
    <property type="entry name" value="GDO-like"/>
</dbReference>
<evidence type="ECO:0000313" key="4">
    <source>
        <dbReference type="EMBL" id="REE95081.1"/>
    </source>
</evidence>
<keyword evidence="1 4" id="KW-0223">Dioxygenase</keyword>
<keyword evidence="5" id="KW-1185">Reference proteome</keyword>
<dbReference type="Gene3D" id="2.60.120.10">
    <property type="entry name" value="Jelly Rolls"/>
    <property type="match status" value="1"/>
</dbReference>
<keyword evidence="2" id="KW-0560">Oxidoreductase</keyword>
<dbReference type="RefSeq" id="WP_116020941.1">
    <property type="nucleotide sequence ID" value="NZ_QTTT01000001.1"/>
</dbReference>
<dbReference type="InterPro" id="IPR011051">
    <property type="entry name" value="RmlC_Cupin_sf"/>
</dbReference>
<reference evidence="4 5" key="1">
    <citation type="submission" date="2018-08" db="EMBL/GenBank/DDBJ databases">
        <title>Sequencing the genomes of 1000 actinobacteria strains.</title>
        <authorList>
            <person name="Klenk H.-P."/>
        </authorList>
    </citation>
    <scope>NUCLEOTIDE SEQUENCE [LARGE SCALE GENOMIC DNA]</scope>
    <source>
        <strain evidence="4 5">DSM 43927</strain>
    </source>
</reference>
<evidence type="ECO:0000256" key="1">
    <source>
        <dbReference type="ARBA" id="ARBA00022964"/>
    </source>
</evidence>
<name>A0A3D9STQ5_9ACTN</name>
<dbReference type="Proteomes" id="UP000256661">
    <property type="component" value="Unassembled WGS sequence"/>
</dbReference>
<proteinExistence type="predicted"/>
<evidence type="ECO:0000313" key="5">
    <source>
        <dbReference type="Proteomes" id="UP000256661"/>
    </source>
</evidence>